<dbReference type="RefSeq" id="WP_344792247.1">
    <property type="nucleotide sequence ID" value="NZ_BAABBV010000001.1"/>
</dbReference>
<comment type="subcellular location">
    <subcellularLocation>
        <location evidence="1">Cell membrane</location>
        <topology evidence="1">Multi-pass membrane protein</topology>
    </subcellularLocation>
</comment>
<dbReference type="Proteomes" id="UP001415169">
    <property type="component" value="Unassembled WGS sequence"/>
</dbReference>
<evidence type="ECO:0000256" key="5">
    <source>
        <dbReference type="ARBA" id="ARBA00023136"/>
    </source>
</evidence>
<name>A0ABP7ZLB5_9MICO</name>
<feature type="transmembrane region" description="Helical" evidence="7">
    <location>
        <begin position="27"/>
        <end position="52"/>
    </location>
</feature>
<evidence type="ECO:0000256" key="6">
    <source>
        <dbReference type="SAM" id="MobiDB-lite"/>
    </source>
</evidence>
<evidence type="ECO:0000256" key="1">
    <source>
        <dbReference type="ARBA" id="ARBA00004651"/>
    </source>
</evidence>
<keyword evidence="5 7" id="KW-0472">Membrane</keyword>
<feature type="transmembrane region" description="Helical" evidence="7">
    <location>
        <begin position="64"/>
        <end position="83"/>
    </location>
</feature>
<feature type="domain" description="Major facilitator superfamily (MFS) profile" evidence="8">
    <location>
        <begin position="27"/>
        <end position="467"/>
    </location>
</feature>
<evidence type="ECO:0000313" key="10">
    <source>
        <dbReference type="Proteomes" id="UP001415169"/>
    </source>
</evidence>
<feature type="transmembrane region" description="Helical" evidence="7">
    <location>
        <begin position="420"/>
        <end position="438"/>
    </location>
</feature>
<feature type="transmembrane region" description="Helical" evidence="7">
    <location>
        <begin position="444"/>
        <end position="465"/>
    </location>
</feature>
<feature type="transmembrane region" description="Helical" evidence="7">
    <location>
        <begin position="103"/>
        <end position="129"/>
    </location>
</feature>
<feature type="transmembrane region" description="Helical" evidence="7">
    <location>
        <begin position="150"/>
        <end position="170"/>
    </location>
</feature>
<feature type="transmembrane region" description="Helical" evidence="7">
    <location>
        <begin position="325"/>
        <end position="347"/>
    </location>
</feature>
<feature type="compositionally biased region" description="Low complexity" evidence="6">
    <location>
        <begin position="246"/>
        <end position="262"/>
    </location>
</feature>
<gene>
    <name evidence="9" type="ORF">GCM10022286_22010</name>
</gene>
<dbReference type="Pfam" id="PF00083">
    <property type="entry name" value="Sugar_tr"/>
    <property type="match status" value="1"/>
</dbReference>
<feature type="transmembrane region" description="Helical" evidence="7">
    <location>
        <begin position="290"/>
        <end position="313"/>
    </location>
</feature>
<dbReference type="InterPro" id="IPR005829">
    <property type="entry name" value="Sugar_transporter_CS"/>
</dbReference>
<reference evidence="9" key="2">
    <citation type="submission" date="2023-12" db="EMBL/GenBank/DDBJ databases">
        <authorList>
            <person name="Sun Q."/>
            <person name="Inoue M."/>
        </authorList>
    </citation>
    <scope>NUCLEOTIDE SEQUENCE</scope>
    <source>
        <strain evidence="9">JCM 17590</strain>
    </source>
</reference>
<dbReference type="PANTHER" id="PTHR23511:SF34">
    <property type="entry name" value="SYNAPTIC VESICLE GLYCOPROTEIN 2"/>
    <property type="match status" value="1"/>
</dbReference>
<feature type="transmembrane region" description="Helical" evidence="7">
    <location>
        <begin position="377"/>
        <end position="400"/>
    </location>
</feature>
<evidence type="ECO:0000313" key="9">
    <source>
        <dbReference type="EMBL" id="GAA4162700.1"/>
    </source>
</evidence>
<dbReference type="InterPro" id="IPR020846">
    <property type="entry name" value="MFS_dom"/>
</dbReference>
<dbReference type="PROSITE" id="PS50850">
    <property type="entry name" value="MFS"/>
    <property type="match status" value="1"/>
</dbReference>
<feature type="transmembrane region" description="Helical" evidence="7">
    <location>
        <begin position="354"/>
        <end position="371"/>
    </location>
</feature>
<evidence type="ECO:0000256" key="4">
    <source>
        <dbReference type="ARBA" id="ARBA00022989"/>
    </source>
</evidence>
<feature type="transmembrane region" description="Helical" evidence="7">
    <location>
        <begin position="182"/>
        <end position="200"/>
    </location>
</feature>
<reference evidence="9" key="1">
    <citation type="journal article" date="2014" name="Int. J. Syst. Evol. Microbiol.">
        <title>Complete genome of a new Firmicutes species belonging to the dominant human colonic microbiota ('Ruminococcus bicirculans') reveals two chromosomes and a selective capacity to utilize plant glucans.</title>
        <authorList>
            <consortium name="NISC Comparative Sequencing Program"/>
            <person name="Wegmann U."/>
            <person name="Louis P."/>
            <person name="Goesmann A."/>
            <person name="Henrissat B."/>
            <person name="Duncan S.H."/>
            <person name="Flint H.J."/>
        </authorList>
    </citation>
    <scope>NUCLEOTIDE SEQUENCE</scope>
    <source>
        <strain evidence="9">JCM 17590</strain>
    </source>
</reference>
<evidence type="ECO:0000256" key="2">
    <source>
        <dbReference type="ARBA" id="ARBA00022448"/>
    </source>
</evidence>
<keyword evidence="10" id="KW-1185">Reference proteome</keyword>
<dbReference type="CDD" id="cd17316">
    <property type="entry name" value="MFS_SV2_like"/>
    <property type="match status" value="1"/>
</dbReference>
<dbReference type="PANTHER" id="PTHR23511">
    <property type="entry name" value="SYNAPTIC VESICLE GLYCOPROTEIN 2"/>
    <property type="match status" value="1"/>
</dbReference>
<organism evidence="9 10">
    <name type="scientific">Gryllotalpicola daejeonensis</name>
    <dbReference type="NCBI Taxonomy" id="993087"/>
    <lineage>
        <taxon>Bacteria</taxon>
        <taxon>Bacillati</taxon>
        <taxon>Actinomycetota</taxon>
        <taxon>Actinomycetes</taxon>
        <taxon>Micrococcales</taxon>
        <taxon>Microbacteriaceae</taxon>
        <taxon>Gryllotalpicola</taxon>
    </lineage>
</organism>
<keyword evidence="2" id="KW-0813">Transport</keyword>
<dbReference type="InterPro" id="IPR005828">
    <property type="entry name" value="MFS_sugar_transport-like"/>
</dbReference>
<sequence length="476" mass="50683">MTLADASTRTFDAQLDDLPVGRTHWRVVIAVGLGLFFDLYEVFLSGTIGTALTAFKVTGTQQQLLLASAFIGMFVGAAAFGNLADRIGRRPTFLWTLVWYSAWSLIGAFSVNAWMLVACRFIAGIGVGAQYPVSDAYLSETLPREWRGRMASWAYTFSFLAVPAVGFLALGLNAHPLFGITGWRWLLGLGAVGAICVVFLRRGLPESPRWLNRVGRFDEADASLADFARGSRVELQPIDRSAAGAAPAQASVPASGSASVPGTGPGPGDASAAAVPQRGSLWRPPYRGRLVMLVIFHLFQTFGYYGFGTLAALTLVARGYDTTSSLLYVALSYLGYPLGSLLSTPLLAKIERKWLIVGSLVALAASGLLFATSRVEALIVVFGFLTTVISNVFSNAYHIYQAEIFPTEYKASAVGWTYSLSRLSSGALPFVLVPVLNASGAGPMFTIVAVALAIVAAAVIIGGPLTMKRSLSEINP</sequence>
<dbReference type="InterPro" id="IPR036259">
    <property type="entry name" value="MFS_trans_sf"/>
</dbReference>
<dbReference type="SUPFAM" id="SSF103473">
    <property type="entry name" value="MFS general substrate transporter"/>
    <property type="match status" value="1"/>
</dbReference>
<dbReference type="EMBL" id="BAABBV010000001">
    <property type="protein sequence ID" value="GAA4162700.1"/>
    <property type="molecule type" value="Genomic_DNA"/>
</dbReference>
<dbReference type="PROSITE" id="PS00217">
    <property type="entry name" value="SUGAR_TRANSPORT_2"/>
    <property type="match status" value="1"/>
</dbReference>
<protein>
    <submittedName>
        <fullName evidence="9">MFS transporter</fullName>
    </submittedName>
</protein>
<comment type="caution">
    <text evidence="9">The sequence shown here is derived from an EMBL/GenBank/DDBJ whole genome shotgun (WGS) entry which is preliminary data.</text>
</comment>
<keyword evidence="4 7" id="KW-1133">Transmembrane helix</keyword>
<accession>A0ABP7ZLB5</accession>
<feature type="region of interest" description="Disordered" evidence="6">
    <location>
        <begin position="246"/>
        <end position="274"/>
    </location>
</feature>
<evidence type="ECO:0000259" key="8">
    <source>
        <dbReference type="PROSITE" id="PS50850"/>
    </source>
</evidence>
<dbReference type="Gene3D" id="1.20.1250.20">
    <property type="entry name" value="MFS general substrate transporter like domains"/>
    <property type="match status" value="1"/>
</dbReference>
<keyword evidence="3 7" id="KW-0812">Transmembrane</keyword>
<evidence type="ECO:0000256" key="7">
    <source>
        <dbReference type="SAM" id="Phobius"/>
    </source>
</evidence>
<evidence type="ECO:0000256" key="3">
    <source>
        <dbReference type="ARBA" id="ARBA00022692"/>
    </source>
</evidence>
<proteinExistence type="predicted"/>